<evidence type="ECO:0000313" key="2">
    <source>
        <dbReference type="Proteomes" id="UP000283269"/>
    </source>
</evidence>
<sequence>MQAGIKNRPVVPLELLDEIIKWAVIAPGKPVLRTLCLSSRVLRAVAQPLLLEHIHIGTPTVPPAKRLAQLNTLASGNCLASKFARTIVIDYSGSFKDPTSVLTRLEIGMHKNLTRALESFKRVEKVMLCIEWLEKFRPPDYRYHTFHSSRTFSKIVQDLVSQSLHLVCLDVNATRDSDTISDLIHSLPASVEHIGLVGSHQSEEIQQDVLLALARLRSLKSISLNINLRIWFRYEDQSAIWIPWSIFKKEGVKLSRIYTDTRMDARFISYLESYTNLQHLVLELRSFGPHRPQNGPPDLSSPTDLLTALSTHHAHSLVGLGLRAHNTREAWSWPFDEEVKELLLLLSKLEYIELSTYGSSENDIVSQVFVVFAHRTEAHVPQDSLLSFCENGFRSLAQLTLDGPWLEMSGYHQLDDDLPFFHRDKSYPTHETSSSSRAITAYQSKCTSGRQPFMVVLGTSTYARRINPETGDYGYVNLDE</sequence>
<dbReference type="OrthoDB" id="3541472at2759"/>
<comment type="caution">
    <text evidence="1">The sequence shown here is derived from an EMBL/GenBank/DDBJ whole genome shotgun (WGS) entry which is preliminary data.</text>
</comment>
<dbReference type="EMBL" id="NHYD01003918">
    <property type="protein sequence ID" value="PPQ69982.1"/>
    <property type="molecule type" value="Genomic_DNA"/>
</dbReference>
<reference evidence="1 2" key="1">
    <citation type="journal article" date="2018" name="Evol. Lett.">
        <title>Horizontal gene cluster transfer increased hallucinogenic mushroom diversity.</title>
        <authorList>
            <person name="Reynolds H.T."/>
            <person name="Vijayakumar V."/>
            <person name="Gluck-Thaler E."/>
            <person name="Korotkin H.B."/>
            <person name="Matheny P.B."/>
            <person name="Slot J.C."/>
        </authorList>
    </citation>
    <scope>NUCLEOTIDE SEQUENCE [LARGE SCALE GENOMIC DNA]</scope>
    <source>
        <strain evidence="1 2">2631</strain>
    </source>
</reference>
<proteinExistence type="predicted"/>
<keyword evidence="2" id="KW-1185">Reference proteome</keyword>
<name>A0A409VUQ6_PSICY</name>
<dbReference type="SUPFAM" id="SSF52047">
    <property type="entry name" value="RNI-like"/>
    <property type="match status" value="1"/>
</dbReference>
<organism evidence="1 2">
    <name type="scientific">Psilocybe cyanescens</name>
    <dbReference type="NCBI Taxonomy" id="93625"/>
    <lineage>
        <taxon>Eukaryota</taxon>
        <taxon>Fungi</taxon>
        <taxon>Dikarya</taxon>
        <taxon>Basidiomycota</taxon>
        <taxon>Agaricomycotina</taxon>
        <taxon>Agaricomycetes</taxon>
        <taxon>Agaricomycetidae</taxon>
        <taxon>Agaricales</taxon>
        <taxon>Agaricineae</taxon>
        <taxon>Strophariaceae</taxon>
        <taxon>Psilocybe</taxon>
    </lineage>
</organism>
<gene>
    <name evidence="1" type="ORF">CVT25_001534</name>
</gene>
<protein>
    <submittedName>
        <fullName evidence="1">Uncharacterized protein</fullName>
    </submittedName>
</protein>
<dbReference type="Proteomes" id="UP000283269">
    <property type="component" value="Unassembled WGS sequence"/>
</dbReference>
<evidence type="ECO:0000313" key="1">
    <source>
        <dbReference type="EMBL" id="PPQ69982.1"/>
    </source>
</evidence>
<accession>A0A409VUQ6</accession>
<dbReference type="InParanoid" id="A0A409VUQ6"/>
<dbReference type="AlphaFoldDB" id="A0A409VUQ6"/>